<dbReference type="SUPFAM" id="SSF159245">
    <property type="entry name" value="AttH-like"/>
    <property type="match status" value="1"/>
</dbReference>
<feature type="domain" description="DUF7064" evidence="1">
    <location>
        <begin position="190"/>
        <end position="317"/>
    </location>
</feature>
<evidence type="ECO:0000259" key="1">
    <source>
        <dbReference type="Pfam" id="PF23212"/>
    </source>
</evidence>
<reference evidence="3" key="1">
    <citation type="journal article" date="2015" name="Nature">
        <title>Complex archaea that bridge the gap between prokaryotes and eukaryotes.</title>
        <authorList>
            <person name="Spang A."/>
            <person name="Saw J.H."/>
            <person name="Jorgensen S.L."/>
            <person name="Zaremba-Niedzwiedzka K."/>
            <person name="Martijn J."/>
            <person name="Lind A.E."/>
            <person name="van Eijk R."/>
            <person name="Schleper C."/>
            <person name="Guy L."/>
            <person name="Ettema T.J."/>
        </authorList>
    </citation>
    <scope>NUCLEOTIDE SEQUENCE</scope>
</reference>
<dbReference type="AlphaFoldDB" id="A0A0F9G889"/>
<feature type="domain" description="DUF7065" evidence="2">
    <location>
        <begin position="20"/>
        <end position="182"/>
    </location>
</feature>
<gene>
    <name evidence="3" type="ORF">LCGC14_2215250</name>
</gene>
<evidence type="ECO:0000259" key="2">
    <source>
        <dbReference type="Pfam" id="PF23213"/>
    </source>
</evidence>
<accession>A0A0F9G889</accession>
<evidence type="ECO:0000313" key="3">
    <source>
        <dbReference type="EMBL" id="KKL59447.1"/>
    </source>
</evidence>
<dbReference type="Pfam" id="PF23212">
    <property type="entry name" value="DUF7064"/>
    <property type="match status" value="1"/>
</dbReference>
<dbReference type="InterPro" id="IPR055492">
    <property type="entry name" value="DUF7064"/>
</dbReference>
<organism evidence="3">
    <name type="scientific">marine sediment metagenome</name>
    <dbReference type="NCBI Taxonomy" id="412755"/>
    <lineage>
        <taxon>unclassified sequences</taxon>
        <taxon>metagenomes</taxon>
        <taxon>ecological metagenomes</taxon>
    </lineage>
</organism>
<protein>
    <recommendedName>
        <fullName evidence="4">AttH domain-containing protein</fullName>
    </recommendedName>
</protein>
<proteinExistence type="predicted"/>
<dbReference type="EMBL" id="LAZR01029484">
    <property type="protein sequence ID" value="KKL59447.1"/>
    <property type="molecule type" value="Genomic_DNA"/>
</dbReference>
<comment type="caution">
    <text evidence="3">The sequence shown here is derived from an EMBL/GenBank/DDBJ whole genome shotgun (WGS) entry which is preliminary data.</text>
</comment>
<dbReference type="InterPro" id="IPR055493">
    <property type="entry name" value="DUF7065"/>
</dbReference>
<evidence type="ECO:0008006" key="4">
    <source>
        <dbReference type="Google" id="ProtNLM"/>
    </source>
</evidence>
<sequence>MIGKADEYLVHQTELPLAQVVSDHPEWQDRFYFNIHDQEGKFAAITGLGVFPNREAFGPQGMVQAYLFVVHNGQHYAYLNVRSIEANREEMQAGSLSYSIEEPLKAWRLEIADEANGISGSLVFRARCPLYTFSPIRWQDGDKLVANQLHYTQAGLYEGSFTVDGETFTGLLGMRDRSWGVRDMANVPVWYWISAQFSNFCVSAWLWETPEGEVIHCDGGIIPEEGEVRSVTGIEHELELWPGSKRPKASRFTLTMADGERLSLEADEIGTIFLGPAPNAWSDADAEALAAADANAFGFDQHCRFQMNGETGYGIVE</sequence>
<dbReference type="Pfam" id="PF23213">
    <property type="entry name" value="DUF7065"/>
    <property type="match status" value="1"/>
</dbReference>
<name>A0A0F9G889_9ZZZZ</name>
<feature type="non-terminal residue" evidence="3">
    <location>
        <position position="317"/>
    </location>
</feature>